<dbReference type="EMBL" id="CP011509">
    <property type="protein sequence ID" value="AKJ00025.1"/>
    <property type="molecule type" value="Genomic_DNA"/>
</dbReference>
<evidence type="ECO:0000313" key="5">
    <source>
        <dbReference type="Proteomes" id="UP000256345"/>
    </source>
</evidence>
<dbReference type="GO" id="GO:0005886">
    <property type="term" value="C:plasma membrane"/>
    <property type="evidence" value="ECO:0007669"/>
    <property type="project" value="TreeGrafter"/>
</dbReference>
<keyword evidence="1" id="KW-0472">Membrane</keyword>
<feature type="transmembrane region" description="Helical" evidence="1">
    <location>
        <begin position="115"/>
        <end position="142"/>
    </location>
</feature>
<feature type="transmembrane region" description="Helical" evidence="1">
    <location>
        <begin position="440"/>
        <end position="461"/>
    </location>
</feature>
<feature type="transmembrane region" description="Helical" evidence="1">
    <location>
        <begin position="154"/>
        <end position="181"/>
    </location>
</feature>
<feature type="transmembrane region" description="Helical" evidence="1">
    <location>
        <begin position="321"/>
        <end position="342"/>
    </location>
</feature>
<evidence type="ECO:0000313" key="4">
    <source>
        <dbReference type="Proteomes" id="UP000035579"/>
    </source>
</evidence>
<evidence type="ECO:0000313" key="2">
    <source>
        <dbReference type="EMBL" id="AKJ00025.1"/>
    </source>
</evidence>
<feature type="transmembrane region" description="Helical" evidence="1">
    <location>
        <begin position="72"/>
        <end position="94"/>
    </location>
</feature>
<reference evidence="3 5" key="2">
    <citation type="submission" date="2018-08" db="EMBL/GenBank/DDBJ databases">
        <title>Genomic Encyclopedia of Archaeal and Bacterial Type Strains, Phase II (KMG-II): from individual species to whole genera.</title>
        <authorList>
            <person name="Goeker M."/>
        </authorList>
    </citation>
    <scope>NUCLEOTIDE SEQUENCE [LARGE SCALE GENOMIC DNA]</scope>
    <source>
        <strain evidence="3 5">DSM 2261</strain>
    </source>
</reference>
<proteinExistence type="predicted"/>
<protein>
    <submittedName>
        <fullName evidence="2 3">Short-chain fatty acids transporter</fullName>
    </submittedName>
</protein>
<dbReference type="InterPro" id="IPR006160">
    <property type="entry name" value="SCFA_transpt_AtoE"/>
</dbReference>
<dbReference type="KEGG" id="age:AA314_01651"/>
<evidence type="ECO:0000313" key="3">
    <source>
        <dbReference type="EMBL" id="REG33269.1"/>
    </source>
</evidence>
<dbReference type="AlphaFoldDB" id="A0AAC8Q2T4"/>
<keyword evidence="1" id="KW-0812">Transmembrane</keyword>
<dbReference type="EMBL" id="QUMU01000004">
    <property type="protein sequence ID" value="REG33269.1"/>
    <property type="molecule type" value="Genomic_DNA"/>
</dbReference>
<gene>
    <name evidence="2" type="ORF">AA314_01651</name>
    <name evidence="3" type="ORF">ATI61_104560</name>
</gene>
<keyword evidence="1" id="KW-1133">Transmembrane helix</keyword>
<organism evidence="2 4">
    <name type="scientific">Archangium gephyra</name>
    <dbReference type="NCBI Taxonomy" id="48"/>
    <lineage>
        <taxon>Bacteria</taxon>
        <taxon>Pseudomonadati</taxon>
        <taxon>Myxococcota</taxon>
        <taxon>Myxococcia</taxon>
        <taxon>Myxococcales</taxon>
        <taxon>Cystobacterineae</taxon>
        <taxon>Archangiaceae</taxon>
        <taxon>Archangium</taxon>
    </lineage>
</organism>
<feature type="transmembrane region" description="Helical" evidence="1">
    <location>
        <begin position="354"/>
        <end position="372"/>
    </location>
</feature>
<keyword evidence="5" id="KW-1185">Reference proteome</keyword>
<feature type="transmembrane region" description="Helical" evidence="1">
    <location>
        <begin position="201"/>
        <end position="224"/>
    </location>
</feature>
<feature type="transmembrane region" description="Helical" evidence="1">
    <location>
        <begin position="39"/>
        <end position="57"/>
    </location>
</feature>
<accession>A0AAC8Q2T4</accession>
<sequence length="462" mass="50361">MPDFSEGVLLRVQMSPVETLVRIAEALGRFSARFVPSSFAIAVLLSLLTMGLAMGWADSPPGKVVDAWGGGFWELLTFSMQMALVMFTGYLLALTRPVRAVLEHLAGLARSPRGAVVLMASVSMGLAYINWGLSLVASAMLVRFVVRRQPEVDYRLLVACAYFGLGATWHAGLSASAPLLVATPGHFLEKQLGLIPIDRTLFSPFNLGLTVAVVGGLTLLAWALHPRPGAAVRVDPAILEQLKDFEPPVRPREKSLAVWMDFSPLLNVVFGALGLLWFGRHLWLHGGWKAINLNVVNFLFLTLAVLLHGTPARLLKASEEAASVLHGIVLQFPLYAGIYGIFKATGLTERIGHLFVSLSTTQTFPAIVYLYSGVVNYFVPSGGSKWAIEAPYLLEAARTLGVAPEKVVLAYAWGDMATDLIQPFWALPLLAVARLDFKDILGFLLVAFFVYLPLVTLAFFLW</sequence>
<name>A0AAC8Q2T4_9BACT</name>
<dbReference type="Proteomes" id="UP000256345">
    <property type="component" value="Unassembled WGS sequence"/>
</dbReference>
<dbReference type="PANTHER" id="PTHR41983">
    <property type="entry name" value="SHORT-CHAIN FATTY ACID TRANSPORTER-RELATED"/>
    <property type="match status" value="1"/>
</dbReference>
<dbReference type="Proteomes" id="UP000035579">
    <property type="component" value="Chromosome"/>
</dbReference>
<dbReference type="PANTHER" id="PTHR41983:SF2">
    <property type="entry name" value="SHORT-CHAIN FATTY ACID TRANSPORTER-RELATED"/>
    <property type="match status" value="1"/>
</dbReference>
<feature type="transmembrane region" description="Helical" evidence="1">
    <location>
        <begin position="290"/>
        <end position="309"/>
    </location>
</feature>
<evidence type="ECO:0000256" key="1">
    <source>
        <dbReference type="SAM" id="Phobius"/>
    </source>
</evidence>
<feature type="transmembrane region" description="Helical" evidence="1">
    <location>
        <begin position="256"/>
        <end position="278"/>
    </location>
</feature>
<reference evidence="2 4" key="1">
    <citation type="submission" date="2015-05" db="EMBL/GenBank/DDBJ databases">
        <title>Genome assembly of Archangium gephyra DSM 2261.</title>
        <authorList>
            <person name="Sharma G."/>
            <person name="Subramanian S."/>
        </authorList>
    </citation>
    <scope>NUCLEOTIDE SEQUENCE [LARGE SCALE GENOMIC DNA]</scope>
    <source>
        <strain evidence="2 4">DSM 2261</strain>
    </source>
</reference>
<dbReference type="Pfam" id="PF02667">
    <property type="entry name" value="SCFA_trans"/>
    <property type="match status" value="1"/>
</dbReference>